<dbReference type="RefSeq" id="XP_008610795.1">
    <property type="nucleotide sequence ID" value="XM_008612573.1"/>
</dbReference>
<dbReference type="InParanoid" id="T0RUD7"/>
<protein>
    <submittedName>
        <fullName evidence="1">Uncharacterized protein</fullName>
    </submittedName>
</protein>
<gene>
    <name evidence="1" type="ORF">SDRG_06771</name>
</gene>
<dbReference type="VEuPathDB" id="FungiDB:SDRG_06771"/>
<evidence type="ECO:0000313" key="2">
    <source>
        <dbReference type="Proteomes" id="UP000030762"/>
    </source>
</evidence>
<reference evidence="1 2" key="1">
    <citation type="submission" date="2012-04" db="EMBL/GenBank/DDBJ databases">
        <title>The Genome Sequence of Saprolegnia declina VS20.</title>
        <authorList>
            <consortium name="The Broad Institute Genome Sequencing Platform"/>
            <person name="Russ C."/>
            <person name="Nusbaum C."/>
            <person name="Tyler B."/>
            <person name="van West P."/>
            <person name="Dieguez-Uribeondo J."/>
            <person name="de Bruijn I."/>
            <person name="Tripathy S."/>
            <person name="Jiang R."/>
            <person name="Young S.K."/>
            <person name="Zeng Q."/>
            <person name="Gargeya S."/>
            <person name="Fitzgerald M."/>
            <person name="Haas B."/>
            <person name="Abouelleil A."/>
            <person name="Alvarado L."/>
            <person name="Arachchi H.M."/>
            <person name="Berlin A."/>
            <person name="Chapman S.B."/>
            <person name="Goldberg J."/>
            <person name="Griggs A."/>
            <person name="Gujja S."/>
            <person name="Hansen M."/>
            <person name="Howarth C."/>
            <person name="Imamovic A."/>
            <person name="Larimer J."/>
            <person name="McCowen C."/>
            <person name="Montmayeur A."/>
            <person name="Murphy C."/>
            <person name="Neiman D."/>
            <person name="Pearson M."/>
            <person name="Priest M."/>
            <person name="Roberts A."/>
            <person name="Saif S."/>
            <person name="Shea T."/>
            <person name="Sisk P."/>
            <person name="Sykes S."/>
            <person name="Wortman J."/>
            <person name="Nusbaum C."/>
            <person name="Birren B."/>
        </authorList>
    </citation>
    <scope>NUCLEOTIDE SEQUENCE [LARGE SCALE GENOMIC DNA]</scope>
    <source>
        <strain evidence="1 2">VS20</strain>
    </source>
</reference>
<name>T0RUD7_SAPDV</name>
<dbReference type="GeneID" id="19947498"/>
<organism evidence="1 2">
    <name type="scientific">Saprolegnia diclina (strain VS20)</name>
    <dbReference type="NCBI Taxonomy" id="1156394"/>
    <lineage>
        <taxon>Eukaryota</taxon>
        <taxon>Sar</taxon>
        <taxon>Stramenopiles</taxon>
        <taxon>Oomycota</taxon>
        <taxon>Saprolegniomycetes</taxon>
        <taxon>Saprolegniales</taxon>
        <taxon>Saprolegniaceae</taxon>
        <taxon>Saprolegnia</taxon>
    </lineage>
</organism>
<keyword evidence="2" id="KW-1185">Reference proteome</keyword>
<dbReference type="Proteomes" id="UP000030762">
    <property type="component" value="Unassembled WGS sequence"/>
</dbReference>
<dbReference type="AlphaFoldDB" id="T0RUD7"/>
<proteinExistence type="predicted"/>
<dbReference type="EMBL" id="JH767149">
    <property type="protein sequence ID" value="EQC36033.1"/>
    <property type="molecule type" value="Genomic_DNA"/>
</dbReference>
<sequence length="253" mass="26683">MSTRRAVHVTHCRSRQLMKRVETATFMELAEIVDSVGRAIGSSSYDERTLRFDMRRSLLCSLVVLLSAAHAHAWQPQPAYAECAFIENEGGDDDARYCCSKANGKRIRPAYCFPTWCTPFYFTSSAVSNTLLMWCGGTDLFLVENARSPTILSSAGFGIAPPTQLLSPMSATSAPTTASITNVSLESGNATAAPNASTIIVAASPTPTSLLASAGSNMLRSGDAGTSARVTDSDGVACAPHLAVVVLAVLALV</sequence>
<accession>T0RUD7</accession>
<evidence type="ECO:0000313" key="1">
    <source>
        <dbReference type="EMBL" id="EQC36033.1"/>
    </source>
</evidence>